<sequence length="122" mass="13494">MGCLGNLLWLLFGGLATAFEYFTAGLVLCLTVVGIPWGLQAFKLGVLALWPFGSHVEEVPGSGGCLDTLMNVIWFFIGGFYIFLTHVFFGCLLYITIVGIPWGQMNFRLARLALWPFGKRVV</sequence>
<feature type="domain" description="Inner membrane component" evidence="2">
    <location>
        <begin position="69"/>
        <end position="119"/>
    </location>
</feature>
<name>A0AAQ1ZJQ5_9BACT</name>
<dbReference type="EMBL" id="UGTJ01000001">
    <property type="protein sequence ID" value="SUB80442.1"/>
    <property type="molecule type" value="Genomic_DNA"/>
</dbReference>
<evidence type="ECO:0000313" key="3">
    <source>
        <dbReference type="EMBL" id="SUB80442.1"/>
    </source>
</evidence>
<keyword evidence="1" id="KW-0472">Membrane</keyword>
<dbReference type="PANTHER" id="PTHR42903:SF1">
    <property type="entry name" value="INNER MEMBRANE PROTEIN YCCF"/>
    <property type="match status" value="1"/>
</dbReference>
<proteinExistence type="predicted"/>
<feature type="transmembrane region" description="Helical" evidence="1">
    <location>
        <begin position="7"/>
        <end position="37"/>
    </location>
</feature>
<dbReference type="GO" id="GO:0005886">
    <property type="term" value="C:plasma membrane"/>
    <property type="evidence" value="ECO:0007669"/>
    <property type="project" value="TreeGrafter"/>
</dbReference>
<evidence type="ECO:0000259" key="2">
    <source>
        <dbReference type="Pfam" id="PF03733"/>
    </source>
</evidence>
<dbReference type="GeneID" id="93535445"/>
<protein>
    <submittedName>
        <fullName evidence="3">Inner membrane protein yccF</fullName>
    </submittedName>
</protein>
<dbReference type="InterPro" id="IPR031308">
    <property type="entry name" value="UCP028777"/>
</dbReference>
<keyword evidence="1" id="KW-1133">Transmembrane helix</keyword>
<dbReference type="RefSeq" id="WP_004341289.1">
    <property type="nucleotide sequence ID" value="NZ_CALLWX010000017.1"/>
</dbReference>
<reference evidence="3 4" key="1">
    <citation type="submission" date="2018-06" db="EMBL/GenBank/DDBJ databases">
        <authorList>
            <consortium name="Pathogen Informatics"/>
            <person name="Doyle S."/>
        </authorList>
    </citation>
    <scope>NUCLEOTIDE SEQUENCE [LARGE SCALE GENOMIC DNA]</scope>
    <source>
        <strain evidence="3 4">NCTC13063</strain>
    </source>
</reference>
<accession>A0AAQ1ZJQ5</accession>
<dbReference type="NCBIfam" id="NF008740">
    <property type="entry name" value="PRK11770.1-2"/>
    <property type="match status" value="1"/>
</dbReference>
<feature type="transmembrane region" description="Helical" evidence="1">
    <location>
        <begin position="72"/>
        <end position="102"/>
    </location>
</feature>
<dbReference type="Proteomes" id="UP000255283">
    <property type="component" value="Unassembled WGS sequence"/>
</dbReference>
<organism evidence="3 4">
    <name type="scientific">Segatella buccae</name>
    <dbReference type="NCBI Taxonomy" id="28126"/>
    <lineage>
        <taxon>Bacteria</taxon>
        <taxon>Pseudomonadati</taxon>
        <taxon>Bacteroidota</taxon>
        <taxon>Bacteroidia</taxon>
        <taxon>Bacteroidales</taxon>
        <taxon>Prevotellaceae</taxon>
        <taxon>Segatella</taxon>
    </lineage>
</organism>
<dbReference type="InterPro" id="IPR005185">
    <property type="entry name" value="YccF"/>
</dbReference>
<gene>
    <name evidence="3" type="primary">yccF</name>
    <name evidence="3" type="ORF">NCTC13063_01726</name>
</gene>
<comment type="caution">
    <text evidence="3">The sequence shown here is derived from an EMBL/GenBank/DDBJ whole genome shotgun (WGS) entry which is preliminary data.</text>
</comment>
<dbReference type="Pfam" id="PF03733">
    <property type="entry name" value="YccF"/>
    <property type="match status" value="2"/>
</dbReference>
<evidence type="ECO:0000313" key="4">
    <source>
        <dbReference type="Proteomes" id="UP000255283"/>
    </source>
</evidence>
<feature type="domain" description="Inner membrane component" evidence="2">
    <location>
        <begin position="4"/>
        <end position="53"/>
    </location>
</feature>
<dbReference type="InterPro" id="IPR052937">
    <property type="entry name" value="Inner_membrane_protein"/>
</dbReference>
<evidence type="ECO:0000256" key="1">
    <source>
        <dbReference type="SAM" id="Phobius"/>
    </source>
</evidence>
<keyword evidence="1" id="KW-0812">Transmembrane</keyword>
<dbReference type="AlphaFoldDB" id="A0AAQ1ZJQ5"/>
<dbReference type="PANTHER" id="PTHR42903">
    <property type="entry name" value="INNER MEMBRANE PROTEIN YCCF"/>
    <property type="match status" value="1"/>
</dbReference>
<dbReference type="PIRSF" id="PIRSF028777">
    <property type="entry name" value="UCP028777"/>
    <property type="match status" value="1"/>
</dbReference>